<dbReference type="PANTHER" id="PTHR36923:SF3">
    <property type="entry name" value="FERREDOXIN"/>
    <property type="match status" value="1"/>
</dbReference>
<keyword evidence="11" id="KW-1185">Reference proteome</keyword>
<evidence type="ECO:0000256" key="3">
    <source>
        <dbReference type="ARBA" id="ARBA00022723"/>
    </source>
</evidence>
<dbReference type="InterPro" id="IPR001080">
    <property type="entry name" value="3Fe4S_ferredoxin"/>
</dbReference>
<dbReference type="Pfam" id="PF06902">
    <property type="entry name" value="Fer4_19"/>
    <property type="match status" value="1"/>
</dbReference>
<proteinExistence type="predicted"/>
<organism evidence="10 11">
    <name type="scientific">Catenuloplanes indicus</name>
    <dbReference type="NCBI Taxonomy" id="137267"/>
    <lineage>
        <taxon>Bacteria</taxon>
        <taxon>Bacillati</taxon>
        <taxon>Actinomycetota</taxon>
        <taxon>Actinomycetes</taxon>
        <taxon>Micromonosporales</taxon>
        <taxon>Micromonosporaceae</taxon>
        <taxon>Catenuloplanes</taxon>
    </lineage>
</organism>
<gene>
    <name evidence="10" type="ORF">J2S42_000214</name>
</gene>
<evidence type="ECO:0000259" key="9">
    <source>
        <dbReference type="PROSITE" id="PS51379"/>
    </source>
</evidence>
<accession>A0AAE3VTU3</accession>
<evidence type="ECO:0000313" key="11">
    <source>
        <dbReference type="Proteomes" id="UP001240236"/>
    </source>
</evidence>
<dbReference type="SUPFAM" id="SSF54862">
    <property type="entry name" value="4Fe-4S ferredoxins"/>
    <property type="match status" value="1"/>
</dbReference>
<dbReference type="AlphaFoldDB" id="A0AAE3VTU3"/>
<keyword evidence="6 8" id="KW-0411">Iron-sulfur</keyword>
<keyword evidence="3 8" id="KW-0479">Metal-binding</keyword>
<dbReference type="PANTHER" id="PTHR36923">
    <property type="entry name" value="FERREDOXIN"/>
    <property type="match status" value="1"/>
</dbReference>
<reference evidence="10 11" key="1">
    <citation type="submission" date="2023-07" db="EMBL/GenBank/DDBJ databases">
        <title>Sequencing the genomes of 1000 actinobacteria strains.</title>
        <authorList>
            <person name="Klenk H.-P."/>
        </authorList>
    </citation>
    <scope>NUCLEOTIDE SEQUENCE [LARGE SCALE GENOMIC DNA]</scope>
    <source>
        <strain evidence="10 11">DSM 44709</strain>
    </source>
</reference>
<name>A0AAE3VTU3_9ACTN</name>
<dbReference type="InterPro" id="IPR051269">
    <property type="entry name" value="Fe-S_cluster_ET"/>
</dbReference>
<evidence type="ECO:0000313" key="10">
    <source>
        <dbReference type="EMBL" id="MDQ0363545.1"/>
    </source>
</evidence>
<comment type="caution">
    <text evidence="10">The sequence shown here is derived from an EMBL/GenBank/DDBJ whole genome shotgun (WGS) entry which is preliminary data.</text>
</comment>
<dbReference type="EMBL" id="JAUSUZ010000001">
    <property type="protein sequence ID" value="MDQ0363545.1"/>
    <property type="molecule type" value="Genomic_DNA"/>
</dbReference>
<evidence type="ECO:0000256" key="4">
    <source>
        <dbReference type="ARBA" id="ARBA00022982"/>
    </source>
</evidence>
<evidence type="ECO:0000256" key="2">
    <source>
        <dbReference type="ARBA" id="ARBA00022448"/>
    </source>
</evidence>
<keyword evidence="4 8" id="KW-0249">Electron transport</keyword>
<dbReference type="InterPro" id="IPR010693">
    <property type="entry name" value="Divergent_4Fe-4S_mono-cluster"/>
</dbReference>
<sequence length="69" mass="7334">MRVTANTDVCVGAGQCVHAAPAVFDQSDDGLVVLRIREITDEHADAVRDAVEWCPSGAIALPAHRGEHL</sequence>
<comment type="cofactor">
    <cofactor evidence="1">
        <name>[3Fe-4S] cluster</name>
        <dbReference type="ChEBI" id="CHEBI:21137"/>
    </cofactor>
</comment>
<dbReference type="PRINTS" id="PR00352">
    <property type="entry name" value="3FE4SFRDOXIN"/>
</dbReference>
<dbReference type="PROSITE" id="PS51379">
    <property type="entry name" value="4FE4S_FER_2"/>
    <property type="match status" value="1"/>
</dbReference>
<evidence type="ECO:0000256" key="5">
    <source>
        <dbReference type="ARBA" id="ARBA00023004"/>
    </source>
</evidence>
<evidence type="ECO:0000256" key="7">
    <source>
        <dbReference type="ARBA" id="ARBA00023291"/>
    </source>
</evidence>
<comment type="function">
    <text evidence="8">Ferredoxins are iron-sulfur proteins that transfer electrons in a wide variety of metabolic reactions.</text>
</comment>
<evidence type="ECO:0000256" key="8">
    <source>
        <dbReference type="RuleBase" id="RU368020"/>
    </source>
</evidence>
<dbReference type="InterPro" id="IPR017896">
    <property type="entry name" value="4Fe4S_Fe-S-bd"/>
</dbReference>
<feature type="domain" description="4Fe-4S ferredoxin-type" evidence="9">
    <location>
        <begin position="1"/>
        <end position="29"/>
    </location>
</feature>
<dbReference type="GO" id="GO:0005506">
    <property type="term" value="F:iron ion binding"/>
    <property type="evidence" value="ECO:0007669"/>
    <property type="project" value="UniProtKB-UniRule"/>
</dbReference>
<dbReference type="GO" id="GO:0051538">
    <property type="term" value="F:3 iron, 4 sulfur cluster binding"/>
    <property type="evidence" value="ECO:0007669"/>
    <property type="project" value="UniProtKB-KW"/>
</dbReference>
<evidence type="ECO:0000256" key="6">
    <source>
        <dbReference type="ARBA" id="ARBA00023014"/>
    </source>
</evidence>
<protein>
    <recommendedName>
        <fullName evidence="8">Ferredoxin</fullName>
    </recommendedName>
</protein>
<dbReference type="Proteomes" id="UP001240236">
    <property type="component" value="Unassembled WGS sequence"/>
</dbReference>
<dbReference type="RefSeq" id="WP_307234253.1">
    <property type="nucleotide sequence ID" value="NZ_JAUSUZ010000001.1"/>
</dbReference>
<evidence type="ECO:0000256" key="1">
    <source>
        <dbReference type="ARBA" id="ARBA00001927"/>
    </source>
</evidence>
<dbReference type="Gene3D" id="3.30.70.20">
    <property type="match status" value="1"/>
</dbReference>
<keyword evidence="2 8" id="KW-0813">Transport</keyword>
<keyword evidence="5 8" id="KW-0408">Iron</keyword>
<keyword evidence="7" id="KW-0003">3Fe-4S</keyword>
<dbReference type="GO" id="GO:0009055">
    <property type="term" value="F:electron transfer activity"/>
    <property type="evidence" value="ECO:0007669"/>
    <property type="project" value="UniProtKB-UniRule"/>
</dbReference>